<dbReference type="PANTHER" id="PTHR43384">
    <property type="entry name" value="SEPTUM SITE-DETERMINING PROTEIN MIND HOMOLOG, CHLOROPLASTIC-RELATED"/>
    <property type="match status" value="1"/>
</dbReference>
<dbReference type="GO" id="GO:0005829">
    <property type="term" value="C:cytosol"/>
    <property type="evidence" value="ECO:0007669"/>
    <property type="project" value="TreeGrafter"/>
</dbReference>
<dbReference type="GO" id="GO:0009898">
    <property type="term" value="C:cytoplasmic side of plasma membrane"/>
    <property type="evidence" value="ECO:0007669"/>
    <property type="project" value="TreeGrafter"/>
</dbReference>
<feature type="compositionally biased region" description="Basic and acidic residues" evidence="1">
    <location>
        <begin position="659"/>
        <end position="678"/>
    </location>
</feature>
<dbReference type="EMBL" id="FNVT01000012">
    <property type="protein sequence ID" value="SEG98926.1"/>
    <property type="molecule type" value="Genomic_DNA"/>
</dbReference>
<feature type="compositionally biased region" description="Low complexity" evidence="1">
    <location>
        <begin position="745"/>
        <end position="755"/>
    </location>
</feature>
<keyword evidence="3" id="KW-0969">Cilium</keyword>
<feature type="compositionally biased region" description="Low complexity" evidence="1">
    <location>
        <begin position="262"/>
        <end position="275"/>
    </location>
</feature>
<feature type="compositionally biased region" description="Basic and acidic residues" evidence="1">
    <location>
        <begin position="294"/>
        <end position="311"/>
    </location>
</feature>
<sequence>MDLPTYTNIWRIEKRLYKLYDLRLPMPLPIVWIGVFVGVFVPWSLLLVLVGVPVEMPWHVLFLVPPGIVTWLSTRPVIEGKRLTELLESQLRYLGQPKAWYRLAPTSEPEAVTFSGRVWRTSPVRAKAKGPRKARQPQRKREGQRLTGPRQVRPAVAAAAAAAAQAPVAEPTRWGTRRGTAPALKAQLRQTTTSPAPGVASGAGRSEEALSGGSGRGQDQLLVPKPPTHEPFVSDTANNGTVTRKATSGKGGQGVDPEVVARDAAATETPDAETAFVGGTADLQDLQDLQDLGPDDRRIAGPEAEGGRGSRGEVSAEGGRGSRGEVSAEALAARETVVPIRTAESRKPAAGKPIDTEALRRLRKLAASADAPSDTVARAESERREGRHEDEVARDQHRKGQPPRLSPALVLPGTQRVWPPLNPNAKPVPRPAARKNEKPAGTGGETTPVGSTGAPSASHGVPPEISDASGATHEVSDAETVSQGASGSGNASSEAPGAGSSSDAPAPQDASSGAPVSQGGSSGAAVSQGASPKGRGAGGAPHDAPEVLGASSEGPEAQDASPEALDTQGVRSEASDAEHMPQEASDPRSAAHGVPEPMSDARGEAGEVPESASDAQGAAGEVPEPMSDAQGAAHEVPELASDAPGAGDAVPTAASDARGAAREVPEPRGAAHDVREDVVAQPGDEAQGPGGRHEEPDARGAAPKVPGPRGGAEVDDRDAPAGARAGVADEDVSPVAGGRGAEHGAAPGDLGAAAAEEPDVPAAEKRAQEGAAPMAERRTREGAAAVAEGQAREAAVPVSEERVQEEAAPVPVPRPGEGRVRRVESVVGRDSGGWRRIAQVVVGSGGVRTDGSEIDEARARAVFGGSRRVVVLGCTGGAGQSTTALMLGHTFARYRDDRVVAVDANTGGGTLTSKIQPETPETLTSLLSGLDRVSGYLTMRGYTTRTASGLEVISADSDAGAEQRLNDRSFFSDHRLGESMRLLDRHYKLAVIDPAAALAARLLPYADQLVLVVPASEEASEAVAMTYEWLDGHGCAELRRRAVMVVNGVSRRSMTDVEQAESVASGRCRAIVRVPWEDDLAPGGTEVVDPGQLRAAGRRAYLALAGVVVAGFAAQTVRPSEEELASDPPGTRIGER</sequence>
<evidence type="ECO:0000256" key="1">
    <source>
        <dbReference type="SAM" id="MobiDB-lite"/>
    </source>
</evidence>
<dbReference type="InterPro" id="IPR027417">
    <property type="entry name" value="P-loop_NTPase"/>
</dbReference>
<dbReference type="GO" id="GO:0016887">
    <property type="term" value="F:ATP hydrolysis activity"/>
    <property type="evidence" value="ECO:0007669"/>
    <property type="project" value="TreeGrafter"/>
</dbReference>
<name>A0A1H6EPH6_9ACTN</name>
<dbReference type="RefSeq" id="WP_160150503.1">
    <property type="nucleotide sequence ID" value="NZ_FNVT01000012.1"/>
</dbReference>
<dbReference type="Gene3D" id="3.40.50.300">
    <property type="entry name" value="P-loop containing nucleotide triphosphate hydrolases"/>
    <property type="match status" value="1"/>
</dbReference>
<keyword evidence="3" id="KW-0966">Cell projection</keyword>
<evidence type="ECO:0000313" key="3">
    <source>
        <dbReference type="EMBL" id="SEG98926.1"/>
    </source>
</evidence>
<dbReference type="Proteomes" id="UP000236732">
    <property type="component" value="Unassembled WGS sequence"/>
</dbReference>
<feature type="compositionally biased region" description="Pro residues" evidence="1">
    <location>
        <begin position="420"/>
        <end position="430"/>
    </location>
</feature>
<keyword evidence="2" id="KW-0472">Membrane</keyword>
<dbReference type="Pfam" id="PF12648">
    <property type="entry name" value="TcpE"/>
    <property type="match status" value="1"/>
</dbReference>
<dbReference type="InterPro" id="IPR025608">
    <property type="entry name" value="TcpE"/>
</dbReference>
<keyword evidence="3" id="KW-0282">Flagellum</keyword>
<feature type="compositionally biased region" description="Low complexity" evidence="1">
    <location>
        <begin position="282"/>
        <end position="292"/>
    </location>
</feature>
<organism evidence="3 4">
    <name type="scientific">Nonomuraea solani</name>
    <dbReference type="NCBI Taxonomy" id="1144553"/>
    <lineage>
        <taxon>Bacteria</taxon>
        <taxon>Bacillati</taxon>
        <taxon>Actinomycetota</taxon>
        <taxon>Actinomycetes</taxon>
        <taxon>Streptosporangiales</taxon>
        <taxon>Streptosporangiaceae</taxon>
        <taxon>Nonomuraea</taxon>
    </lineage>
</organism>
<feature type="compositionally biased region" description="Basic residues" evidence="1">
    <location>
        <begin position="126"/>
        <end position="138"/>
    </location>
</feature>
<feature type="compositionally biased region" description="Low complexity" evidence="1">
    <location>
        <begin position="782"/>
        <end position="796"/>
    </location>
</feature>
<dbReference type="InterPro" id="IPR050625">
    <property type="entry name" value="ParA/MinD_ATPase"/>
</dbReference>
<evidence type="ECO:0000256" key="2">
    <source>
        <dbReference type="SAM" id="Phobius"/>
    </source>
</evidence>
<dbReference type="AlphaFoldDB" id="A0A1H6EPH6"/>
<dbReference type="SUPFAM" id="SSF52540">
    <property type="entry name" value="P-loop containing nucleoside triphosphate hydrolases"/>
    <property type="match status" value="1"/>
</dbReference>
<keyword evidence="2" id="KW-1133">Transmembrane helix</keyword>
<dbReference type="OrthoDB" id="3204399at2"/>
<evidence type="ECO:0000313" key="4">
    <source>
        <dbReference type="Proteomes" id="UP000236732"/>
    </source>
</evidence>
<dbReference type="PANTHER" id="PTHR43384:SF14">
    <property type="entry name" value="ESX-1 SECRETION-ASSOCIATED PROTEIN ESPI"/>
    <property type="match status" value="1"/>
</dbReference>
<dbReference type="GO" id="GO:0051782">
    <property type="term" value="P:negative regulation of cell division"/>
    <property type="evidence" value="ECO:0007669"/>
    <property type="project" value="TreeGrafter"/>
</dbReference>
<accession>A0A1H6EPH6</accession>
<keyword evidence="2" id="KW-0812">Transmembrane</keyword>
<proteinExistence type="predicted"/>
<feature type="region of interest" description="Disordered" evidence="1">
    <location>
        <begin position="342"/>
        <end position="816"/>
    </location>
</feature>
<reference evidence="3 4" key="1">
    <citation type="submission" date="2016-10" db="EMBL/GenBank/DDBJ databases">
        <authorList>
            <person name="de Groot N.N."/>
        </authorList>
    </citation>
    <scope>NUCLEOTIDE SEQUENCE [LARGE SCALE GENOMIC DNA]</scope>
    <source>
        <strain evidence="3 4">CGMCC 4.7037</strain>
    </source>
</reference>
<feature type="compositionally biased region" description="Basic and acidic residues" evidence="1">
    <location>
        <begin position="377"/>
        <end position="395"/>
    </location>
</feature>
<feature type="transmembrane region" description="Helical" evidence="2">
    <location>
        <begin position="56"/>
        <end position="74"/>
    </location>
</feature>
<feature type="compositionally biased region" description="Low complexity" evidence="1">
    <location>
        <begin position="482"/>
        <end position="532"/>
    </location>
</feature>
<keyword evidence="4" id="KW-1185">Reference proteome</keyword>
<feature type="compositionally biased region" description="Polar residues" evidence="1">
    <location>
        <begin position="235"/>
        <end position="246"/>
    </location>
</feature>
<dbReference type="GO" id="GO:0005524">
    <property type="term" value="F:ATP binding"/>
    <property type="evidence" value="ECO:0007669"/>
    <property type="project" value="TreeGrafter"/>
</dbReference>
<feature type="compositionally biased region" description="Low complexity" evidence="1">
    <location>
        <begin position="149"/>
        <end position="169"/>
    </location>
</feature>
<feature type="transmembrane region" description="Helical" evidence="2">
    <location>
        <begin position="28"/>
        <end position="50"/>
    </location>
</feature>
<protein>
    <submittedName>
        <fullName evidence="3">MinD-like ATPase involved in chromosome partitioning or flagellar assembly</fullName>
    </submittedName>
</protein>
<gene>
    <name evidence="3" type="ORF">SAMN05444920_112116</name>
</gene>
<feature type="region of interest" description="Disordered" evidence="1">
    <location>
        <begin position="124"/>
        <end position="330"/>
    </location>
</feature>